<sequence>PRSKKVFCPLRAVGSHDVLLPCQAAGHPRGAVGCCRWLDRFLPPLRGPAAADSADALRQLPGVDRCRRRLRHDEGSQGGVSLLLMWLGHARVLHLLCLGLRGRDRYQCAGGALLLKQRRAGERTSEVLGLHFPDCRDECSFRVRGIACVPVVRHIP</sequence>
<evidence type="ECO:0000313" key="2">
    <source>
        <dbReference type="Proteomes" id="UP000037460"/>
    </source>
</evidence>
<dbReference type="Proteomes" id="UP000037460">
    <property type="component" value="Unassembled WGS sequence"/>
</dbReference>
<protein>
    <submittedName>
        <fullName evidence="1">Uncharacterized protein</fullName>
    </submittedName>
</protein>
<reference evidence="2" key="1">
    <citation type="journal article" date="2015" name="PLoS Genet.">
        <title>Genome Sequence and Transcriptome Analyses of Chrysochromulina tobin: Metabolic Tools for Enhanced Algal Fitness in the Prominent Order Prymnesiales (Haptophyceae).</title>
        <authorList>
            <person name="Hovde B.T."/>
            <person name="Deodato C.R."/>
            <person name="Hunsperger H.M."/>
            <person name="Ryken S.A."/>
            <person name="Yost W."/>
            <person name="Jha R.K."/>
            <person name="Patterson J."/>
            <person name="Monnat R.J. Jr."/>
            <person name="Barlow S.B."/>
            <person name="Starkenburg S.R."/>
            <person name="Cattolico R.A."/>
        </authorList>
    </citation>
    <scope>NUCLEOTIDE SEQUENCE</scope>
    <source>
        <strain evidence="2">CCMP291</strain>
    </source>
</reference>
<organism evidence="1 2">
    <name type="scientific">Chrysochromulina tobinii</name>
    <dbReference type="NCBI Taxonomy" id="1460289"/>
    <lineage>
        <taxon>Eukaryota</taxon>
        <taxon>Haptista</taxon>
        <taxon>Haptophyta</taxon>
        <taxon>Prymnesiophyceae</taxon>
        <taxon>Prymnesiales</taxon>
        <taxon>Chrysochromulinaceae</taxon>
        <taxon>Chrysochromulina</taxon>
    </lineage>
</organism>
<proteinExistence type="predicted"/>
<feature type="non-terminal residue" evidence="1">
    <location>
        <position position="1"/>
    </location>
</feature>
<gene>
    <name evidence="1" type="ORF">Ctob_009511</name>
</gene>
<name>A0A0M0JFB7_9EUKA</name>
<keyword evidence="2" id="KW-1185">Reference proteome</keyword>
<dbReference type="AlphaFoldDB" id="A0A0M0JFB7"/>
<accession>A0A0M0JFB7</accession>
<dbReference type="EMBL" id="JWZX01002995">
    <property type="protein sequence ID" value="KOO25291.1"/>
    <property type="molecule type" value="Genomic_DNA"/>
</dbReference>
<comment type="caution">
    <text evidence="1">The sequence shown here is derived from an EMBL/GenBank/DDBJ whole genome shotgun (WGS) entry which is preliminary data.</text>
</comment>
<evidence type="ECO:0000313" key="1">
    <source>
        <dbReference type="EMBL" id="KOO25291.1"/>
    </source>
</evidence>